<evidence type="ECO:0000313" key="1">
    <source>
        <dbReference type="Proteomes" id="UP000235220"/>
    </source>
</evidence>
<accession>A0A2I4HIP5</accession>
<dbReference type="Gramene" id="Jr14_20500_p1">
    <property type="protein sequence ID" value="cds.Jr14_20500_p1"/>
    <property type="gene ID" value="Jr14_20500"/>
</dbReference>
<keyword evidence="1" id="KW-1185">Reference proteome</keyword>
<dbReference type="Proteomes" id="UP000235220">
    <property type="component" value="Chromosome 14"/>
</dbReference>
<organism evidence="1 2">
    <name type="scientific">Juglans regia</name>
    <name type="common">English walnut</name>
    <dbReference type="NCBI Taxonomy" id="51240"/>
    <lineage>
        <taxon>Eukaryota</taxon>
        <taxon>Viridiplantae</taxon>
        <taxon>Streptophyta</taxon>
        <taxon>Embryophyta</taxon>
        <taxon>Tracheophyta</taxon>
        <taxon>Spermatophyta</taxon>
        <taxon>Magnoliopsida</taxon>
        <taxon>eudicotyledons</taxon>
        <taxon>Gunneridae</taxon>
        <taxon>Pentapetalae</taxon>
        <taxon>rosids</taxon>
        <taxon>fabids</taxon>
        <taxon>Fagales</taxon>
        <taxon>Juglandaceae</taxon>
        <taxon>Juglans</taxon>
    </lineage>
</organism>
<proteinExistence type="predicted"/>
<sequence>MGKRRIQEIVKVKSSFVRILEEKCSMTSNLVEFYKDVCWSNKKGKFMTEEAKEIYKSMVGKFNDIEPEQQTTYATRSVFREVLGALVGYAKGLKEMVIPKIARVTEHECNKQYAEAMGRHKKEAEH</sequence>
<dbReference type="AlphaFoldDB" id="A0A2I4HIP5"/>
<protein>
    <submittedName>
        <fullName evidence="2">Uncharacterized protein LOC109018336</fullName>
    </submittedName>
</protein>
<name>A0A2I4HIP5_JUGRE</name>
<dbReference type="KEGG" id="jre:109018336"/>
<dbReference type="RefSeq" id="XP_018856034.1">
    <property type="nucleotide sequence ID" value="XM_019000489.2"/>
</dbReference>
<gene>
    <name evidence="2" type="primary">LOC109018336</name>
</gene>
<dbReference type="OrthoDB" id="1921870at2759"/>
<reference evidence="2" key="1">
    <citation type="submission" date="2025-08" db="UniProtKB">
        <authorList>
            <consortium name="RefSeq"/>
        </authorList>
    </citation>
    <scope>IDENTIFICATION</scope>
    <source>
        <tissue evidence="2">Leaves</tissue>
    </source>
</reference>
<evidence type="ECO:0000313" key="2">
    <source>
        <dbReference type="RefSeq" id="XP_018856034.1"/>
    </source>
</evidence>
<dbReference type="GeneID" id="109018336"/>